<accession>A0AA41YPI0</accession>
<dbReference type="NCBIfam" id="TIGR02775">
    <property type="entry name" value="TrbG_Ti"/>
    <property type="match status" value="1"/>
</dbReference>
<feature type="chain" id="PRO_5041205748" evidence="4">
    <location>
        <begin position="21"/>
        <end position="345"/>
    </location>
</feature>
<dbReference type="InterPro" id="IPR010258">
    <property type="entry name" value="Conjugal_tfr_TrbG/VirB9/CagX"/>
</dbReference>
<dbReference type="Gene3D" id="2.60.40.2500">
    <property type="match status" value="1"/>
</dbReference>
<protein>
    <submittedName>
        <fullName evidence="5">P-type conjugative transfer protein TrbG</fullName>
    </submittedName>
</protein>
<feature type="compositionally biased region" description="Low complexity" evidence="3">
    <location>
        <begin position="48"/>
        <end position="71"/>
    </location>
</feature>
<gene>
    <name evidence="5" type="primary">trbG</name>
    <name evidence="5" type="ORF">OL599_24270</name>
</gene>
<keyword evidence="2 4" id="KW-0732">Signal</keyword>
<dbReference type="InterPro" id="IPR038161">
    <property type="entry name" value="VirB9/CagX/TrbG_C_sf"/>
</dbReference>
<evidence type="ECO:0000256" key="2">
    <source>
        <dbReference type="ARBA" id="ARBA00022729"/>
    </source>
</evidence>
<comment type="caution">
    <text evidence="5">The sequence shown here is derived from an EMBL/GenBank/DDBJ whole genome shotgun (WGS) entry which is preliminary data.</text>
</comment>
<feature type="region of interest" description="Disordered" evidence="3">
    <location>
        <begin position="39"/>
        <end position="85"/>
    </location>
</feature>
<evidence type="ECO:0000313" key="5">
    <source>
        <dbReference type="EMBL" id="MCW3477681.1"/>
    </source>
</evidence>
<dbReference type="InterPro" id="IPR033645">
    <property type="entry name" value="VirB9/CagX/TrbG_C"/>
</dbReference>
<reference evidence="5" key="1">
    <citation type="submission" date="2022-09" db="EMBL/GenBank/DDBJ databases">
        <title>Rhodovastum sp. nov. RN2-1 isolated from soil in Seongnam, South Korea.</title>
        <authorList>
            <person name="Le N.T."/>
        </authorList>
    </citation>
    <scope>NUCLEOTIDE SEQUENCE</scope>
    <source>
        <strain evidence="5">RN2-1</strain>
    </source>
</reference>
<comment type="similarity">
    <text evidence="1">Belongs to the TrbG/VirB9 family.</text>
</comment>
<proteinExistence type="inferred from homology"/>
<evidence type="ECO:0000256" key="4">
    <source>
        <dbReference type="SAM" id="SignalP"/>
    </source>
</evidence>
<evidence type="ECO:0000313" key="6">
    <source>
        <dbReference type="Proteomes" id="UP001165679"/>
    </source>
</evidence>
<evidence type="ECO:0000256" key="1">
    <source>
        <dbReference type="ARBA" id="ARBA00006135"/>
    </source>
</evidence>
<dbReference type="InterPro" id="IPR014142">
    <property type="entry name" value="TrbG_Ti"/>
</dbReference>
<dbReference type="EMBL" id="JAPDNT010000045">
    <property type="protein sequence ID" value="MCW3477681.1"/>
    <property type="molecule type" value="Genomic_DNA"/>
</dbReference>
<sequence length="345" mass="36441">MGAALLIGLPPVAIPPAAQAQQTQVPAILRVDAAASASASGRLPSDHPAGTAPAAGSTPTAAAMGAASPAPATMPPPVSLLSPSAPLDAKERRAVSLARQWASRAEMPQRGEDGMIRFLYGATLPTVVCAPLQVCDLALQAGEIVNNVNVGDKVRWNVSPGLSGSPAGQITHLIIKPADAGLVSSMTIETNRRTYAIKLVSTQREWMPLVAFNYPDDMQRQWSAYQQTVTWGAAASTLSTGESVANLDFRFRISGDDPNWRPLRVYTDGAKTYIQFPRAMAFGTAPALVGLDNDGGWFSGPSQQVVNYRIAGDRYIVDRVLDRAELVSGVGGGQTRVLITRDGVR</sequence>
<feature type="signal peptide" evidence="4">
    <location>
        <begin position="1"/>
        <end position="20"/>
    </location>
</feature>
<organism evidence="5 6">
    <name type="scientific">Limobrevibacterium gyesilva</name>
    <dbReference type="NCBI Taxonomy" id="2991712"/>
    <lineage>
        <taxon>Bacteria</taxon>
        <taxon>Pseudomonadati</taxon>
        <taxon>Pseudomonadota</taxon>
        <taxon>Alphaproteobacteria</taxon>
        <taxon>Acetobacterales</taxon>
        <taxon>Acetobacteraceae</taxon>
        <taxon>Limobrevibacterium</taxon>
    </lineage>
</organism>
<dbReference type="CDD" id="cd06911">
    <property type="entry name" value="VirB9_CagX_TrbG"/>
    <property type="match status" value="1"/>
</dbReference>
<dbReference type="RefSeq" id="WP_264716644.1">
    <property type="nucleotide sequence ID" value="NZ_JAPDNT010000045.1"/>
</dbReference>
<evidence type="ECO:0000256" key="3">
    <source>
        <dbReference type="SAM" id="MobiDB-lite"/>
    </source>
</evidence>
<dbReference type="Pfam" id="PF03524">
    <property type="entry name" value="CagX"/>
    <property type="match status" value="1"/>
</dbReference>
<dbReference type="Proteomes" id="UP001165679">
    <property type="component" value="Unassembled WGS sequence"/>
</dbReference>
<keyword evidence="6" id="KW-1185">Reference proteome</keyword>
<dbReference type="AlphaFoldDB" id="A0AA41YPI0"/>
<name>A0AA41YPI0_9PROT</name>
<reference evidence="5" key="2">
    <citation type="submission" date="2022-10" db="EMBL/GenBank/DDBJ databases">
        <authorList>
            <person name="Trinh H.N."/>
        </authorList>
    </citation>
    <scope>NUCLEOTIDE SEQUENCE</scope>
    <source>
        <strain evidence="5">RN2-1</strain>
    </source>
</reference>